<name>A0ACD3STB8_9BURK</name>
<comment type="caution">
    <text evidence="1">The sequence shown here is derived from an EMBL/GenBank/DDBJ whole genome shotgun (WGS) entry which is preliminary data.</text>
</comment>
<reference evidence="1" key="1">
    <citation type="submission" date="2019-05" db="EMBL/GenBank/DDBJ databases">
        <title>Revised genome assembly of Burkholderiaceae (previously Ralstonia) sp. PBA.</title>
        <authorList>
            <person name="Gan H.M."/>
        </authorList>
    </citation>
    <scope>NUCLEOTIDE SEQUENCE</scope>
    <source>
        <strain evidence="1">PBA</strain>
    </source>
</reference>
<organism evidence="1 2">
    <name type="scientific">Imbroritus primus</name>
    <dbReference type="NCBI Taxonomy" id="3058603"/>
    <lineage>
        <taxon>Bacteria</taxon>
        <taxon>Pseudomonadati</taxon>
        <taxon>Pseudomonadota</taxon>
        <taxon>Betaproteobacteria</taxon>
        <taxon>Burkholderiales</taxon>
        <taxon>Burkholderiaceae</taxon>
        <taxon>Imbroritus</taxon>
    </lineage>
</organism>
<keyword evidence="1" id="KW-0418">Kinase</keyword>
<accession>A0ACD3STB8</accession>
<evidence type="ECO:0000313" key="1">
    <source>
        <dbReference type="EMBL" id="TMS59450.1"/>
    </source>
</evidence>
<gene>
    <name evidence="1" type="ORF">MW7_002270</name>
</gene>
<keyword evidence="2" id="KW-1185">Reference proteome</keyword>
<evidence type="ECO:0000313" key="2">
    <source>
        <dbReference type="Proteomes" id="UP000004277"/>
    </source>
</evidence>
<dbReference type="Proteomes" id="UP000004277">
    <property type="component" value="Unassembled WGS sequence"/>
</dbReference>
<protein>
    <submittedName>
        <fullName evidence="1">Two-component sensor histidine kinase</fullName>
    </submittedName>
</protein>
<proteinExistence type="predicted"/>
<dbReference type="EMBL" id="AKCV02000007">
    <property type="protein sequence ID" value="TMS59450.1"/>
    <property type="molecule type" value="Genomic_DNA"/>
</dbReference>
<sequence length="342" mass="36796">MKSIAFSDDALLAFIELLPWPAVVMGFDGRITSVGGEAHKLGLDTETIGRHLADLIPEYIIALGGEAPWIAPQQCDVTRETIAGVTHERLHLRALPEGFCLIIEDRNAIRARKVADIQTNRLATLGFMIAGVSHEVSNPLTAMRSMVQILLSGDRLSPETVRKGLANISSNVQRLMDISRRLVEFSRVGDAPRTALPVDYAISEALAVLLPDARFSGVTVDLQENPEAIVYAHAGQLQEVFTNILINGAQAMNGAGHIRITSVVSGNTVSVRVMDDGPGIDPAMLERIFEPFFTTKVTGKGTGLGLAICSEILREHGGTISARNNPGLGACFEIGLPAFRDQ</sequence>
<keyword evidence="1" id="KW-0808">Transferase</keyword>